<dbReference type="GO" id="GO:0003677">
    <property type="term" value="F:DNA binding"/>
    <property type="evidence" value="ECO:0007669"/>
    <property type="project" value="InterPro"/>
</dbReference>
<proteinExistence type="predicted"/>
<dbReference type="AlphaFoldDB" id="A0AA50QCT2"/>
<dbReference type="EMBL" id="CP118224">
    <property type="protein sequence ID" value="WMC11572.1"/>
    <property type="molecule type" value="Genomic_DNA"/>
</dbReference>
<keyword evidence="2" id="KW-0378">Hydrolase</keyword>
<name>A0AA50QCT2_9GAMM</name>
<evidence type="ECO:0000259" key="1">
    <source>
        <dbReference type="Pfam" id="PF04471"/>
    </source>
</evidence>
<feature type="domain" description="Restriction endonuclease type IV Mrr" evidence="1">
    <location>
        <begin position="214"/>
        <end position="320"/>
    </location>
</feature>
<keyword evidence="2" id="KW-0540">Nuclease</keyword>
<dbReference type="KEGG" id="ope:PU634_04210"/>
<dbReference type="Proteomes" id="UP001223802">
    <property type="component" value="Chromosome"/>
</dbReference>
<dbReference type="SUPFAM" id="SSF52980">
    <property type="entry name" value="Restriction endonuclease-like"/>
    <property type="match status" value="1"/>
</dbReference>
<dbReference type="InterPro" id="IPR011335">
    <property type="entry name" value="Restrct_endonuc-II-like"/>
</dbReference>
<sequence>MSTLEMIGSILRKIKERKEANIAEAQVEELYEMLTLIKKYNAELAFPLQFFHKHMNDVKEFLKIKSRDELYEFVKTENIINDQIFIGSRIYNAIAFKEVIQPKIEEHHNVLAQKQNRLIYKDEYGDYKFDKWQKELNKYFKEKIDIPLFSFYEKTSELREYLYSINRRDDFEFISLSYHYLVHDCEGMSEYCDMIDNYIDAVATSEEANNEVPMSGHDYEFHLSTRVNEETSWTAEVTRGSGDQGADLIITYQDITAIVQAKYYTSKVGNKAVQEALSAQQFYNAGMAFVVTNSFFTDSAIELAEQTGVYLFQEDGFIEALQSFDDVELDED</sequence>
<dbReference type="GO" id="GO:0009307">
    <property type="term" value="P:DNA restriction-modification system"/>
    <property type="evidence" value="ECO:0007669"/>
    <property type="project" value="InterPro"/>
</dbReference>
<dbReference type="GO" id="GO:0015666">
    <property type="term" value="F:restriction endodeoxyribonuclease activity"/>
    <property type="evidence" value="ECO:0007669"/>
    <property type="project" value="TreeGrafter"/>
</dbReference>
<keyword evidence="3" id="KW-1185">Reference proteome</keyword>
<gene>
    <name evidence="2" type="ORF">PU634_04210</name>
</gene>
<dbReference type="Gene3D" id="3.40.1350.10">
    <property type="match status" value="1"/>
</dbReference>
<accession>A0AA50QCT2</accession>
<reference evidence="2 3" key="1">
    <citation type="submission" date="2023-02" db="EMBL/GenBank/DDBJ databases">
        <title>Complete genome sequence of a novel bacterium Oceanimonas sp. NTOU-MSR1 isolated from marine coast sediment.</title>
        <authorList>
            <person name="Yang H.-T."/>
            <person name="Chen Y.-L."/>
            <person name="Ho Y.-N."/>
        </authorList>
    </citation>
    <scope>NUCLEOTIDE SEQUENCE [LARGE SCALE GENOMIC DNA]</scope>
    <source>
        <strain evidence="2 3">NTOU-MSR1</strain>
    </source>
</reference>
<dbReference type="InterPro" id="IPR011856">
    <property type="entry name" value="tRNA_endonuc-like_dom_sf"/>
</dbReference>
<dbReference type="Pfam" id="PF04471">
    <property type="entry name" value="Mrr_cat"/>
    <property type="match status" value="1"/>
</dbReference>
<protein>
    <submittedName>
        <fullName evidence="2">Restriction endonuclease</fullName>
    </submittedName>
</protein>
<dbReference type="InterPro" id="IPR007560">
    <property type="entry name" value="Restrct_endonuc_IV_Mrr"/>
</dbReference>
<dbReference type="PANTHER" id="PTHR30015:SF6">
    <property type="entry name" value="SLL1429 PROTEIN"/>
    <property type="match status" value="1"/>
</dbReference>
<evidence type="ECO:0000313" key="3">
    <source>
        <dbReference type="Proteomes" id="UP001223802"/>
    </source>
</evidence>
<dbReference type="PANTHER" id="PTHR30015">
    <property type="entry name" value="MRR RESTRICTION SYSTEM PROTEIN"/>
    <property type="match status" value="1"/>
</dbReference>
<keyword evidence="2" id="KW-0255">Endonuclease</keyword>
<evidence type="ECO:0000313" key="2">
    <source>
        <dbReference type="EMBL" id="WMC11572.1"/>
    </source>
</evidence>
<dbReference type="RefSeq" id="WP_306762810.1">
    <property type="nucleotide sequence ID" value="NZ_CP118224.1"/>
</dbReference>
<organism evidence="2 3">
    <name type="scientific">Oceanimonas pelagia</name>
    <dbReference type="NCBI Taxonomy" id="3028314"/>
    <lineage>
        <taxon>Bacteria</taxon>
        <taxon>Pseudomonadati</taxon>
        <taxon>Pseudomonadota</taxon>
        <taxon>Gammaproteobacteria</taxon>
        <taxon>Aeromonadales</taxon>
        <taxon>Aeromonadaceae</taxon>
        <taxon>Oceanimonas</taxon>
    </lineage>
</organism>
<dbReference type="InterPro" id="IPR052906">
    <property type="entry name" value="Type_IV_Methyl-Rstrct_Enzyme"/>
</dbReference>